<sequence>MQLAVIEFARNVCGIPNAASVKLNERTTDPVVIFMPEIDPPVAVRLHGQRLARVRCPFVGVLVPGSRPPIISERHRHRYEVNPDYVDRLAAGELSFVGKDDQGERMEIFELRDHPWFVGVQFHPEYLSRVLRPSVPDLGFVAASSGCLEEMLGKRACKGQSVGMVDSEPSLVNGMEGVGI</sequence>
<dbReference type="Gene3D" id="3.40.50.880">
    <property type="match status" value="1"/>
</dbReference>
<evidence type="ECO:0000256" key="7">
    <source>
        <dbReference type="ARBA" id="ARBA00022962"/>
    </source>
</evidence>
<evidence type="ECO:0000256" key="9">
    <source>
        <dbReference type="ARBA" id="ARBA00047781"/>
    </source>
</evidence>
<dbReference type="InterPro" id="IPR017926">
    <property type="entry name" value="GATASE"/>
</dbReference>
<dbReference type="SUPFAM" id="SSF52317">
    <property type="entry name" value="Class I glutamine amidotransferase-like"/>
    <property type="match status" value="1"/>
</dbReference>
<evidence type="ECO:0000256" key="1">
    <source>
        <dbReference type="ARBA" id="ARBA00005171"/>
    </source>
</evidence>
<keyword evidence="4" id="KW-0436">Ligase</keyword>
<dbReference type="GO" id="GO:0042802">
    <property type="term" value="F:identical protein binding"/>
    <property type="evidence" value="ECO:0007669"/>
    <property type="project" value="TreeGrafter"/>
</dbReference>
<comment type="pathway">
    <text evidence="1">Pyrimidine metabolism; CTP biosynthesis via de novo pathway; CTP from UDP: step 2/2.</text>
</comment>
<comment type="catalytic activity">
    <reaction evidence="9">
        <text>UTP + L-glutamine + ATP + H2O = CTP + L-glutamate + ADP + phosphate + 2 H(+)</text>
        <dbReference type="Rhea" id="RHEA:26426"/>
        <dbReference type="ChEBI" id="CHEBI:15377"/>
        <dbReference type="ChEBI" id="CHEBI:15378"/>
        <dbReference type="ChEBI" id="CHEBI:29985"/>
        <dbReference type="ChEBI" id="CHEBI:30616"/>
        <dbReference type="ChEBI" id="CHEBI:37563"/>
        <dbReference type="ChEBI" id="CHEBI:43474"/>
        <dbReference type="ChEBI" id="CHEBI:46398"/>
        <dbReference type="ChEBI" id="CHEBI:58359"/>
        <dbReference type="ChEBI" id="CHEBI:456216"/>
        <dbReference type="EC" id="6.3.4.2"/>
    </reaction>
</comment>
<comment type="caution">
    <text evidence="11">The sequence shown here is derived from an EMBL/GenBank/DDBJ whole genome shotgun (WGS) entry which is preliminary data.</text>
</comment>
<dbReference type="PROSITE" id="PS51273">
    <property type="entry name" value="GATASE_TYPE_1"/>
    <property type="match status" value="1"/>
</dbReference>
<protein>
    <recommendedName>
        <fullName evidence="3">CTP synthase (glutamine hydrolyzing)</fullName>
        <ecNumber evidence="3">6.3.4.2</ecNumber>
    </recommendedName>
</protein>
<keyword evidence="7" id="KW-0315">Glutamine amidotransferase</keyword>
<evidence type="ECO:0000256" key="5">
    <source>
        <dbReference type="ARBA" id="ARBA00022741"/>
    </source>
</evidence>
<name>A0A5M8PFF1_9LECA</name>
<evidence type="ECO:0000256" key="3">
    <source>
        <dbReference type="ARBA" id="ARBA00012291"/>
    </source>
</evidence>
<dbReference type="GO" id="GO:0003883">
    <property type="term" value="F:CTP synthase activity"/>
    <property type="evidence" value="ECO:0007669"/>
    <property type="project" value="UniProtKB-EC"/>
</dbReference>
<dbReference type="GO" id="GO:0005524">
    <property type="term" value="F:ATP binding"/>
    <property type="evidence" value="ECO:0007669"/>
    <property type="project" value="UniProtKB-KW"/>
</dbReference>
<dbReference type="Pfam" id="PF00117">
    <property type="entry name" value="GATase"/>
    <property type="match status" value="1"/>
</dbReference>
<dbReference type="GO" id="GO:0097268">
    <property type="term" value="C:cytoophidium"/>
    <property type="evidence" value="ECO:0007669"/>
    <property type="project" value="TreeGrafter"/>
</dbReference>
<dbReference type="InterPro" id="IPR004468">
    <property type="entry name" value="CTP_synthase"/>
</dbReference>
<gene>
    <name evidence="11" type="ORF">FRX48_08184</name>
</gene>
<dbReference type="InterPro" id="IPR029062">
    <property type="entry name" value="Class_I_gatase-like"/>
</dbReference>
<evidence type="ECO:0000256" key="6">
    <source>
        <dbReference type="ARBA" id="ARBA00022840"/>
    </source>
</evidence>
<dbReference type="PANTHER" id="PTHR11550:SF0">
    <property type="entry name" value="CTP SYNTHASE-RELATED"/>
    <property type="match status" value="1"/>
</dbReference>
<dbReference type="EC" id="6.3.4.2" evidence="3"/>
<accession>A0A5M8PFF1</accession>
<evidence type="ECO:0000313" key="11">
    <source>
        <dbReference type="EMBL" id="KAA6407833.1"/>
    </source>
</evidence>
<evidence type="ECO:0000256" key="8">
    <source>
        <dbReference type="ARBA" id="ARBA00022975"/>
    </source>
</evidence>
<comment type="similarity">
    <text evidence="2">Belongs to the CTP synthase family.</text>
</comment>
<organism evidence="11 12">
    <name type="scientific">Lasallia pustulata</name>
    <dbReference type="NCBI Taxonomy" id="136370"/>
    <lineage>
        <taxon>Eukaryota</taxon>
        <taxon>Fungi</taxon>
        <taxon>Dikarya</taxon>
        <taxon>Ascomycota</taxon>
        <taxon>Pezizomycotina</taxon>
        <taxon>Lecanoromycetes</taxon>
        <taxon>OSLEUM clade</taxon>
        <taxon>Umbilicariomycetidae</taxon>
        <taxon>Umbilicariales</taxon>
        <taxon>Umbilicariaceae</taxon>
        <taxon>Lasallia</taxon>
    </lineage>
</organism>
<keyword evidence="8" id="KW-0665">Pyrimidine biosynthesis</keyword>
<dbReference type="OrthoDB" id="1739076at2759"/>
<dbReference type="PANTHER" id="PTHR11550">
    <property type="entry name" value="CTP SYNTHASE"/>
    <property type="match status" value="1"/>
</dbReference>
<dbReference type="AlphaFoldDB" id="A0A5M8PFF1"/>
<evidence type="ECO:0000259" key="10">
    <source>
        <dbReference type="Pfam" id="PF00117"/>
    </source>
</evidence>
<dbReference type="UniPathway" id="UPA00159">
    <property type="reaction ID" value="UER00277"/>
</dbReference>
<evidence type="ECO:0000256" key="4">
    <source>
        <dbReference type="ARBA" id="ARBA00022598"/>
    </source>
</evidence>
<keyword evidence="6" id="KW-0067">ATP-binding</keyword>
<proteinExistence type="inferred from homology"/>
<reference evidence="11 12" key="1">
    <citation type="submission" date="2019-09" db="EMBL/GenBank/DDBJ databases">
        <title>The hologenome of the rock-dwelling lichen Lasallia pustulata.</title>
        <authorList>
            <person name="Greshake Tzovaras B."/>
            <person name="Segers F."/>
            <person name="Bicker A."/>
            <person name="Dal Grande F."/>
            <person name="Otte J."/>
            <person name="Hankeln T."/>
            <person name="Schmitt I."/>
            <person name="Ebersberger I."/>
        </authorList>
    </citation>
    <scope>NUCLEOTIDE SEQUENCE [LARGE SCALE GENOMIC DNA]</scope>
    <source>
        <strain evidence="11">A1-1</strain>
    </source>
</reference>
<keyword evidence="5" id="KW-0547">Nucleotide-binding</keyword>
<dbReference type="EMBL" id="VXIT01000015">
    <property type="protein sequence ID" value="KAA6407833.1"/>
    <property type="molecule type" value="Genomic_DNA"/>
</dbReference>
<dbReference type="GO" id="GO:0005737">
    <property type="term" value="C:cytoplasm"/>
    <property type="evidence" value="ECO:0007669"/>
    <property type="project" value="TreeGrafter"/>
</dbReference>
<evidence type="ECO:0000256" key="2">
    <source>
        <dbReference type="ARBA" id="ARBA00007533"/>
    </source>
</evidence>
<feature type="domain" description="Glutamine amidotransferase" evidence="10">
    <location>
        <begin position="67"/>
        <end position="141"/>
    </location>
</feature>
<dbReference type="GO" id="GO:0044210">
    <property type="term" value="P:'de novo' CTP biosynthetic process"/>
    <property type="evidence" value="ECO:0007669"/>
    <property type="project" value="UniProtKB-UniPathway"/>
</dbReference>
<evidence type="ECO:0000313" key="12">
    <source>
        <dbReference type="Proteomes" id="UP000324767"/>
    </source>
</evidence>
<dbReference type="Proteomes" id="UP000324767">
    <property type="component" value="Unassembled WGS sequence"/>
</dbReference>
<dbReference type="GO" id="GO:0019856">
    <property type="term" value="P:pyrimidine nucleobase biosynthetic process"/>
    <property type="evidence" value="ECO:0007669"/>
    <property type="project" value="TreeGrafter"/>
</dbReference>